<reference evidence="1" key="1">
    <citation type="journal article" date="2008" name="Nature">
        <title>The amphioxus genome and the evolution of the chordate karyotype.</title>
        <authorList>
            <consortium name="US DOE Joint Genome Institute (JGI-PGF)"/>
            <person name="Putnam N.H."/>
            <person name="Butts T."/>
            <person name="Ferrier D.E.K."/>
            <person name="Furlong R.F."/>
            <person name="Hellsten U."/>
            <person name="Kawashima T."/>
            <person name="Robinson-Rechavi M."/>
            <person name="Shoguchi E."/>
            <person name="Terry A."/>
            <person name="Yu J.-K."/>
            <person name="Benito-Gutierrez E.L."/>
            <person name="Dubchak I."/>
            <person name="Garcia-Fernandez J."/>
            <person name="Gibson-Brown J.J."/>
            <person name="Grigoriev I.V."/>
            <person name="Horton A.C."/>
            <person name="de Jong P.J."/>
            <person name="Jurka J."/>
            <person name="Kapitonov V.V."/>
            <person name="Kohara Y."/>
            <person name="Kuroki Y."/>
            <person name="Lindquist E."/>
            <person name="Lucas S."/>
            <person name="Osoegawa K."/>
            <person name="Pennacchio L.A."/>
            <person name="Salamov A.A."/>
            <person name="Satou Y."/>
            <person name="Sauka-Spengler T."/>
            <person name="Schmutz J."/>
            <person name="Shin-I T."/>
            <person name="Toyoda A."/>
            <person name="Bronner-Fraser M."/>
            <person name="Fujiyama A."/>
            <person name="Holland L.Z."/>
            <person name="Holland P.W.H."/>
            <person name="Satoh N."/>
            <person name="Rokhsar D.S."/>
        </authorList>
    </citation>
    <scope>NUCLEOTIDE SEQUENCE [LARGE SCALE GENOMIC DNA]</scope>
    <source>
        <strain evidence="1">S238N-H82</strain>
        <tissue evidence="1">Testes</tissue>
    </source>
</reference>
<dbReference type="EMBL" id="GG666486">
    <property type="protein sequence ID" value="EEN64731.1"/>
    <property type="molecule type" value="Genomic_DNA"/>
</dbReference>
<dbReference type="AlphaFoldDB" id="C3Y4S4"/>
<name>C3Y4S4_BRAFL</name>
<sequence length="235" mass="26715">MANLGMSDGEGDVKNRRSPVTGEIVRHVRMCPVLRKRIKFIRIPASKHELGTPRLNLRLLARLIDKPWAGDTVKHLRYNTNQSALYSRPPIPGPDTYQEVCLLRGANIFSGCTEKDAGFPEALDKTRKPITVGQAANLVWGYDFLMLDTVDISSASILERIFFSDYTEKDAGFPESLDKTRKPKNVERAFNYHTLSHGRKLSASMNVPPLVWIYFPATQMKMPDSPRCWTRHENQ</sequence>
<proteinExistence type="predicted"/>
<gene>
    <name evidence="1" type="ORF">BRAFLDRAFT_73942</name>
</gene>
<protein>
    <submittedName>
        <fullName evidence="1">Uncharacterized protein</fullName>
    </submittedName>
</protein>
<dbReference type="InParanoid" id="C3Y4S4"/>
<evidence type="ECO:0000313" key="1">
    <source>
        <dbReference type="EMBL" id="EEN64731.1"/>
    </source>
</evidence>
<accession>C3Y4S4</accession>
<organism>
    <name type="scientific">Branchiostoma floridae</name>
    <name type="common">Florida lancelet</name>
    <name type="synonym">Amphioxus</name>
    <dbReference type="NCBI Taxonomy" id="7739"/>
    <lineage>
        <taxon>Eukaryota</taxon>
        <taxon>Metazoa</taxon>
        <taxon>Chordata</taxon>
        <taxon>Cephalochordata</taxon>
        <taxon>Leptocardii</taxon>
        <taxon>Amphioxiformes</taxon>
        <taxon>Branchiostomatidae</taxon>
        <taxon>Branchiostoma</taxon>
    </lineage>
</organism>